<proteinExistence type="predicted"/>
<reference evidence="3" key="1">
    <citation type="submission" date="2010-08" db="EMBL/GenBank/DDBJ databases">
        <authorList>
            <consortium name="Caenorhabditis japonica Sequencing Consortium"/>
            <person name="Wilson R.K."/>
        </authorList>
    </citation>
    <scope>NUCLEOTIDE SEQUENCE [LARGE SCALE GENOMIC DNA]</scope>
    <source>
        <strain evidence="3">DF5081</strain>
    </source>
</reference>
<feature type="compositionally biased region" description="Basic and acidic residues" evidence="1">
    <location>
        <begin position="668"/>
        <end position="726"/>
    </location>
</feature>
<keyword evidence="3" id="KW-1185">Reference proteome</keyword>
<dbReference type="EnsemblMetazoa" id="CJA17170.1">
    <property type="protein sequence ID" value="CJA17170.1"/>
    <property type="gene ID" value="WBGene00136374"/>
</dbReference>
<feature type="compositionally biased region" description="Low complexity" evidence="1">
    <location>
        <begin position="616"/>
        <end position="636"/>
    </location>
</feature>
<sequence length="734" mass="81250">MFALTGQNRIGLTCSLCWLATTEWLVSFERGTDHDAYLMRCKKDKPVEWMQYHELSYTSSKWPLPSQLFPSTQLLVDWNVVLIGNSKTSEIVTVGKRDDWQAWVPIDEDGIYLPTTADSRDTVPVGITVDRTATEDVFLTPDGSQKHRPSPLVLCLTNDGVLTTHHVISTFPAHKPCQIQSQNIPITGLSKLQLAPPTVQKALPELSAQKSKVEAAPVTPVPAALFGGAAKPVTTPISAKIPAPVTPNSDKNAEQLNLNLKKKTFIERIQKTRQTIKSSKEEIIKMSLAVQNAKSLVHECAEVVKCSVEDSKGVIEELNNLISSMECIGERTKHTVKELDFEIEEKMELISDVDDGENILEKLRDLSETERMMRFNKLETSADMLKEKFVECAEAVKLLKKALVEKESLRKQSVLSPLRHNSTLNQLSCGAETDVALKVMRNVSKIILDTRERIQRAELEFLHFQRAANNQKEHNQSVSTIARSINNITVRETEENNERNNLSDAEAIKARKALVARIQKRGVVKTKNVTVESYWKTGAPALKNKEDPIDTSNLSNALLKLSMTPRRVMSTSSVLPSTPSVRRDATTQADEPPVVKTVVVTVESPARPVQTPPVSTTPALKTSTSTSTTTSTSPLAVPLAKPAETSSSIFSGSLTTAPKSSLFGNVAPKEEKKKIPEAAKVERIEEKEKETTKKETTVEEPKKVEEKAPEPAVTIEKEKEKKEDTVKSAPSFCK</sequence>
<accession>A0A8R1I505</accession>
<feature type="region of interest" description="Disordered" evidence="1">
    <location>
        <begin position="569"/>
        <end position="589"/>
    </location>
</feature>
<evidence type="ECO:0000313" key="2">
    <source>
        <dbReference type="EnsemblMetazoa" id="CJA17170.1"/>
    </source>
</evidence>
<feature type="region of interest" description="Disordered" evidence="1">
    <location>
        <begin position="665"/>
        <end position="734"/>
    </location>
</feature>
<evidence type="ECO:0000256" key="1">
    <source>
        <dbReference type="SAM" id="MobiDB-lite"/>
    </source>
</evidence>
<evidence type="ECO:0000313" key="3">
    <source>
        <dbReference type="Proteomes" id="UP000005237"/>
    </source>
</evidence>
<dbReference type="Gene3D" id="2.130.10.10">
    <property type="entry name" value="YVTN repeat-like/Quinoprotein amine dehydrogenase"/>
    <property type="match status" value="1"/>
</dbReference>
<feature type="compositionally biased region" description="Low complexity" evidence="1">
    <location>
        <begin position="570"/>
        <end position="580"/>
    </location>
</feature>
<dbReference type="InterPro" id="IPR015943">
    <property type="entry name" value="WD40/YVTN_repeat-like_dom_sf"/>
</dbReference>
<dbReference type="SUPFAM" id="SSF117289">
    <property type="entry name" value="Nucleoporin domain"/>
    <property type="match status" value="1"/>
</dbReference>
<dbReference type="Proteomes" id="UP000005237">
    <property type="component" value="Unassembled WGS sequence"/>
</dbReference>
<protein>
    <submittedName>
        <fullName evidence="2">Uncharacterized protein</fullName>
    </submittedName>
</protein>
<reference evidence="2" key="2">
    <citation type="submission" date="2022-06" db="UniProtKB">
        <authorList>
            <consortium name="EnsemblMetazoa"/>
        </authorList>
    </citation>
    <scope>IDENTIFICATION</scope>
    <source>
        <strain evidence="2">DF5081</strain>
    </source>
</reference>
<feature type="region of interest" description="Disordered" evidence="1">
    <location>
        <begin position="606"/>
        <end position="639"/>
    </location>
</feature>
<name>A0A8R1I505_CAEJA</name>
<dbReference type="AlphaFoldDB" id="A0A8R1I505"/>
<organism evidence="2 3">
    <name type="scientific">Caenorhabditis japonica</name>
    <dbReference type="NCBI Taxonomy" id="281687"/>
    <lineage>
        <taxon>Eukaryota</taxon>
        <taxon>Metazoa</taxon>
        <taxon>Ecdysozoa</taxon>
        <taxon>Nematoda</taxon>
        <taxon>Chromadorea</taxon>
        <taxon>Rhabditida</taxon>
        <taxon>Rhabditina</taxon>
        <taxon>Rhabditomorpha</taxon>
        <taxon>Rhabditoidea</taxon>
        <taxon>Rhabditidae</taxon>
        <taxon>Peloderinae</taxon>
        <taxon>Caenorhabditis</taxon>
    </lineage>
</organism>